<name>A0A8S9QVY8_BRACR</name>
<dbReference type="EMBL" id="QGKX02000996">
    <property type="protein sequence ID" value="KAF3554440.1"/>
    <property type="molecule type" value="Genomic_DNA"/>
</dbReference>
<dbReference type="AlphaFoldDB" id="A0A8S9QVY8"/>
<accession>A0A8S9QVY8</accession>
<comment type="caution">
    <text evidence="1">The sequence shown here is derived from an EMBL/GenBank/DDBJ whole genome shotgun (WGS) entry which is preliminary data.</text>
</comment>
<proteinExistence type="predicted"/>
<dbReference type="Proteomes" id="UP000712600">
    <property type="component" value="Unassembled WGS sequence"/>
</dbReference>
<sequence>MCLNSEALLHKKKNSEALFSFSRHQLKDQDRDFDESEADDEYRGQKKDKDFESFVALQLGRGRVCHRNQRLSRELKCLEAILSSDGMGSDSSCGEKLCLE</sequence>
<evidence type="ECO:0000313" key="2">
    <source>
        <dbReference type="Proteomes" id="UP000712600"/>
    </source>
</evidence>
<evidence type="ECO:0000313" key="1">
    <source>
        <dbReference type="EMBL" id="KAF3554440.1"/>
    </source>
</evidence>
<reference evidence="1" key="1">
    <citation type="submission" date="2019-12" db="EMBL/GenBank/DDBJ databases">
        <title>Genome sequencing and annotation of Brassica cretica.</title>
        <authorList>
            <person name="Studholme D.J."/>
            <person name="Sarris P."/>
        </authorList>
    </citation>
    <scope>NUCLEOTIDE SEQUENCE</scope>
    <source>
        <strain evidence="1">PFS-109/04</strain>
        <tissue evidence="1">Leaf</tissue>
    </source>
</reference>
<gene>
    <name evidence="1" type="ORF">F2Q69_00017520</name>
</gene>
<protein>
    <submittedName>
        <fullName evidence="1">Uncharacterized protein</fullName>
    </submittedName>
</protein>
<organism evidence="1 2">
    <name type="scientific">Brassica cretica</name>
    <name type="common">Mustard</name>
    <dbReference type="NCBI Taxonomy" id="69181"/>
    <lineage>
        <taxon>Eukaryota</taxon>
        <taxon>Viridiplantae</taxon>
        <taxon>Streptophyta</taxon>
        <taxon>Embryophyta</taxon>
        <taxon>Tracheophyta</taxon>
        <taxon>Spermatophyta</taxon>
        <taxon>Magnoliopsida</taxon>
        <taxon>eudicotyledons</taxon>
        <taxon>Gunneridae</taxon>
        <taxon>Pentapetalae</taxon>
        <taxon>rosids</taxon>
        <taxon>malvids</taxon>
        <taxon>Brassicales</taxon>
        <taxon>Brassicaceae</taxon>
        <taxon>Brassiceae</taxon>
        <taxon>Brassica</taxon>
    </lineage>
</organism>